<keyword evidence="2" id="KW-1185">Reference proteome</keyword>
<reference evidence="1 2" key="1">
    <citation type="journal article" date="2018" name="Sci. Rep.">
        <title>Genomic signatures of local adaptation to the degree of environmental predictability in rotifers.</title>
        <authorList>
            <person name="Franch-Gras L."/>
            <person name="Hahn C."/>
            <person name="Garcia-Roger E.M."/>
            <person name="Carmona M.J."/>
            <person name="Serra M."/>
            <person name="Gomez A."/>
        </authorList>
    </citation>
    <scope>NUCLEOTIDE SEQUENCE [LARGE SCALE GENOMIC DNA]</scope>
    <source>
        <strain evidence="1">HYR1</strain>
    </source>
</reference>
<accession>A0A3M7RY37</accession>
<dbReference type="EMBL" id="REGN01002390">
    <property type="protein sequence ID" value="RNA28471.1"/>
    <property type="molecule type" value="Genomic_DNA"/>
</dbReference>
<gene>
    <name evidence="1" type="ORF">BpHYR1_047700</name>
</gene>
<sequence length="97" mass="11331">MILKIKLYRLKIKKAPITKNLVLSKILIQKNIFKSCILDLQYTLINFQNLAKFFKKCDVKKPQLLNQLSGKNTLKFQSWRGTEGAQHPVLKSQCRKI</sequence>
<comment type="caution">
    <text evidence="1">The sequence shown here is derived from an EMBL/GenBank/DDBJ whole genome shotgun (WGS) entry which is preliminary data.</text>
</comment>
<dbReference type="Proteomes" id="UP000276133">
    <property type="component" value="Unassembled WGS sequence"/>
</dbReference>
<proteinExistence type="predicted"/>
<name>A0A3M7RY37_BRAPC</name>
<organism evidence="1 2">
    <name type="scientific">Brachionus plicatilis</name>
    <name type="common">Marine rotifer</name>
    <name type="synonym">Brachionus muelleri</name>
    <dbReference type="NCBI Taxonomy" id="10195"/>
    <lineage>
        <taxon>Eukaryota</taxon>
        <taxon>Metazoa</taxon>
        <taxon>Spiralia</taxon>
        <taxon>Gnathifera</taxon>
        <taxon>Rotifera</taxon>
        <taxon>Eurotatoria</taxon>
        <taxon>Monogononta</taxon>
        <taxon>Pseudotrocha</taxon>
        <taxon>Ploima</taxon>
        <taxon>Brachionidae</taxon>
        <taxon>Brachionus</taxon>
    </lineage>
</organism>
<dbReference type="AlphaFoldDB" id="A0A3M7RY37"/>
<evidence type="ECO:0000313" key="2">
    <source>
        <dbReference type="Proteomes" id="UP000276133"/>
    </source>
</evidence>
<evidence type="ECO:0000313" key="1">
    <source>
        <dbReference type="EMBL" id="RNA28471.1"/>
    </source>
</evidence>
<protein>
    <submittedName>
        <fullName evidence="1">Uncharacterized protein</fullName>
    </submittedName>
</protein>